<feature type="compositionally biased region" description="Basic and acidic residues" evidence="1">
    <location>
        <begin position="72"/>
        <end position="85"/>
    </location>
</feature>
<keyword evidence="3" id="KW-1185">Reference proteome</keyword>
<dbReference type="GeneID" id="66104357"/>
<dbReference type="RefSeq" id="XP_043042392.1">
    <property type="nucleotide sequence ID" value="XM_043182061.1"/>
</dbReference>
<evidence type="ECO:0000313" key="2">
    <source>
        <dbReference type="EMBL" id="KAG7448892.1"/>
    </source>
</evidence>
<name>A0A9P7VXT3_9AGAR</name>
<dbReference type="EMBL" id="MU250529">
    <property type="protein sequence ID" value="KAG7448892.1"/>
    <property type="molecule type" value="Genomic_DNA"/>
</dbReference>
<protein>
    <submittedName>
        <fullName evidence="2">Uncharacterized protein</fullName>
    </submittedName>
</protein>
<accession>A0A9P7VXT3</accession>
<proteinExistence type="predicted"/>
<evidence type="ECO:0000313" key="3">
    <source>
        <dbReference type="Proteomes" id="UP000812287"/>
    </source>
</evidence>
<dbReference type="AlphaFoldDB" id="A0A9P7VXT3"/>
<dbReference type="Proteomes" id="UP000812287">
    <property type="component" value="Unassembled WGS sequence"/>
</dbReference>
<evidence type="ECO:0000256" key="1">
    <source>
        <dbReference type="SAM" id="MobiDB-lite"/>
    </source>
</evidence>
<feature type="region of interest" description="Disordered" evidence="1">
    <location>
        <begin position="68"/>
        <end position="87"/>
    </location>
</feature>
<gene>
    <name evidence="2" type="ORF">BT62DRAFT_732552</name>
</gene>
<organism evidence="2 3">
    <name type="scientific">Guyanagaster necrorhizus</name>
    <dbReference type="NCBI Taxonomy" id="856835"/>
    <lineage>
        <taxon>Eukaryota</taxon>
        <taxon>Fungi</taxon>
        <taxon>Dikarya</taxon>
        <taxon>Basidiomycota</taxon>
        <taxon>Agaricomycotina</taxon>
        <taxon>Agaricomycetes</taxon>
        <taxon>Agaricomycetidae</taxon>
        <taxon>Agaricales</taxon>
        <taxon>Marasmiineae</taxon>
        <taxon>Physalacriaceae</taxon>
        <taxon>Guyanagaster</taxon>
    </lineage>
</organism>
<reference evidence="2" key="1">
    <citation type="submission" date="2020-11" db="EMBL/GenBank/DDBJ databases">
        <title>Adaptations for nitrogen fixation in a non-lichenized fungal sporocarp promotes dispersal by wood-feeding termites.</title>
        <authorList>
            <consortium name="DOE Joint Genome Institute"/>
            <person name="Koch R.A."/>
            <person name="Yoon G."/>
            <person name="Arayal U."/>
            <person name="Lail K."/>
            <person name="Amirebrahimi M."/>
            <person name="Labutti K."/>
            <person name="Lipzen A."/>
            <person name="Riley R."/>
            <person name="Barry K."/>
            <person name="Henrissat B."/>
            <person name="Grigoriev I.V."/>
            <person name="Herr J.R."/>
            <person name="Aime M.C."/>
        </authorList>
    </citation>
    <scope>NUCLEOTIDE SEQUENCE</scope>
    <source>
        <strain evidence="2">MCA 3950</strain>
    </source>
</reference>
<sequence>MSSHRYNLRSCRMTLVSAMPASAVSPLMTLGMSPFSSPPAHQVPLPASLSGSSQTSDEESGIQAFEAVSHSESCRHHSDGTDRPRSISSQEVLSDLDADLAAQEENTVDIDESIGYTQNFVPMHNSVYSGTSYTFSYDETSSVVEDEEDEEAVPQPHSRAVLRQSKSFDSLRHRFNAMASRELTADGTSSGSSDCGRPYDHKRERSCLSEKGESTAGLSSRPFCIPCSWAIIFGQGGVC</sequence>
<feature type="region of interest" description="Disordered" evidence="1">
    <location>
        <begin position="37"/>
        <end position="63"/>
    </location>
</feature>
<comment type="caution">
    <text evidence="2">The sequence shown here is derived from an EMBL/GenBank/DDBJ whole genome shotgun (WGS) entry which is preliminary data.</text>
</comment>